<dbReference type="OrthoDB" id="5402929at2759"/>
<keyword evidence="4" id="KW-0539">Nucleus</keyword>
<dbReference type="Proteomes" id="UP000696280">
    <property type="component" value="Unassembled WGS sequence"/>
</dbReference>
<dbReference type="Pfam" id="PF07524">
    <property type="entry name" value="Bromo_TP"/>
    <property type="match status" value="1"/>
</dbReference>
<evidence type="ECO:0000256" key="1">
    <source>
        <dbReference type="ARBA" id="ARBA00004123"/>
    </source>
</evidence>
<dbReference type="GO" id="GO:0046982">
    <property type="term" value="F:protein heterodimerization activity"/>
    <property type="evidence" value="ECO:0007669"/>
    <property type="project" value="InterPro"/>
</dbReference>
<dbReference type="AlphaFoldDB" id="A0A9N9PZN9"/>
<keyword evidence="2" id="KW-0805">Transcription regulation</keyword>
<keyword evidence="7" id="KW-1185">Reference proteome</keyword>
<dbReference type="SMART" id="SM00576">
    <property type="entry name" value="BTP"/>
    <property type="match status" value="1"/>
</dbReference>
<evidence type="ECO:0000259" key="5">
    <source>
        <dbReference type="SMART" id="SM00576"/>
    </source>
</evidence>
<organism evidence="6 7">
    <name type="scientific">Hymenoscyphus fraxineus</name>
    <dbReference type="NCBI Taxonomy" id="746836"/>
    <lineage>
        <taxon>Eukaryota</taxon>
        <taxon>Fungi</taxon>
        <taxon>Dikarya</taxon>
        <taxon>Ascomycota</taxon>
        <taxon>Pezizomycotina</taxon>
        <taxon>Leotiomycetes</taxon>
        <taxon>Helotiales</taxon>
        <taxon>Helotiaceae</taxon>
        <taxon>Hymenoscyphus</taxon>
    </lineage>
</organism>
<evidence type="ECO:0000313" key="6">
    <source>
        <dbReference type="EMBL" id="CAG8959917.1"/>
    </source>
</evidence>
<feature type="domain" description="Bromodomain associated" evidence="5">
    <location>
        <begin position="5"/>
        <end position="87"/>
    </location>
</feature>
<evidence type="ECO:0000256" key="2">
    <source>
        <dbReference type="ARBA" id="ARBA00023015"/>
    </source>
</evidence>
<dbReference type="InterPro" id="IPR006565">
    <property type="entry name" value="BTP"/>
</dbReference>
<dbReference type="Gene3D" id="1.10.20.10">
    <property type="entry name" value="Histone, subunit A"/>
    <property type="match status" value="1"/>
</dbReference>
<proteinExistence type="predicted"/>
<name>A0A9N9PZN9_9HELO</name>
<sequence length="214" mass="23738">MTTPQALYHALLRPCVLHVLRAAGFHSTKPSVLDAFTDIVARFMVTIAESALSHADVNNADEPDLAFSITVRDVRMAMESCGVLYPEIPSGEQEFMGQEDTRGVDDFISWAQGPRNRDIRRIALEGGDGAKDDYLTVLKKKHSTTDEDTRYNGTFLGKSAEPRAIKIEGGEFESLSEFTEKLRSENVVKSIVSSRRQSSVLSSLGDEIMEDMDF</sequence>
<dbReference type="InterPro" id="IPR009072">
    <property type="entry name" value="Histone-fold"/>
</dbReference>
<comment type="caution">
    <text evidence="6">The sequence shown here is derived from an EMBL/GenBank/DDBJ whole genome shotgun (WGS) entry which is preliminary data.</text>
</comment>
<protein>
    <recommendedName>
        <fullName evidence="5">Bromodomain associated domain-containing protein</fullName>
    </recommendedName>
</protein>
<keyword evidence="3" id="KW-0804">Transcription</keyword>
<accession>A0A9N9PZN9</accession>
<comment type="subcellular location">
    <subcellularLocation>
        <location evidence="1">Nucleus</location>
    </subcellularLocation>
</comment>
<evidence type="ECO:0000313" key="7">
    <source>
        <dbReference type="Proteomes" id="UP000696280"/>
    </source>
</evidence>
<dbReference type="EMBL" id="CAJVRL010000094">
    <property type="protein sequence ID" value="CAG8959917.1"/>
    <property type="molecule type" value="Genomic_DNA"/>
</dbReference>
<gene>
    <name evidence="6" type="ORF">HYFRA_00012633</name>
</gene>
<evidence type="ECO:0000256" key="3">
    <source>
        <dbReference type="ARBA" id="ARBA00023163"/>
    </source>
</evidence>
<dbReference type="CDD" id="cd00076">
    <property type="entry name" value="HFD_SF"/>
    <property type="match status" value="1"/>
</dbReference>
<evidence type="ECO:0000256" key="4">
    <source>
        <dbReference type="ARBA" id="ARBA00023242"/>
    </source>
</evidence>
<reference evidence="6" key="1">
    <citation type="submission" date="2021-07" db="EMBL/GenBank/DDBJ databases">
        <authorList>
            <person name="Durling M."/>
        </authorList>
    </citation>
    <scope>NUCLEOTIDE SEQUENCE</scope>
</reference>
<dbReference type="GO" id="GO:0005634">
    <property type="term" value="C:nucleus"/>
    <property type="evidence" value="ECO:0007669"/>
    <property type="project" value="UniProtKB-SubCell"/>
</dbReference>